<dbReference type="GO" id="GO:0020037">
    <property type="term" value="F:heme binding"/>
    <property type="evidence" value="ECO:0007669"/>
    <property type="project" value="InterPro"/>
</dbReference>
<comment type="subunit">
    <text evidence="5">Part of an enzyme complex containing four subunits: a flavoprotein, an iron-sulfur protein, plus two membrane-anchoring proteins, SdhC and SdhD.</text>
</comment>
<dbReference type="InterPro" id="IPR034804">
    <property type="entry name" value="SQR/QFR_C/D"/>
</dbReference>
<evidence type="ECO:0000256" key="4">
    <source>
        <dbReference type="ARBA" id="ARBA00005163"/>
    </source>
</evidence>
<dbReference type="Pfam" id="PF01127">
    <property type="entry name" value="Sdh_cyt"/>
    <property type="match status" value="1"/>
</dbReference>
<proteinExistence type="predicted"/>
<evidence type="ECO:0000256" key="12">
    <source>
        <dbReference type="ARBA" id="ARBA00022982"/>
    </source>
</evidence>
<protein>
    <recommendedName>
        <fullName evidence="6">Succinate dehydrogenase hydrophobic membrane anchor subunit</fullName>
    </recommendedName>
</protein>
<evidence type="ECO:0000256" key="1">
    <source>
        <dbReference type="ARBA" id="ARBA00001971"/>
    </source>
</evidence>
<dbReference type="InterPro" id="IPR000701">
    <property type="entry name" value="SuccDH_FuR_B_TM-su"/>
</dbReference>
<feature type="transmembrane region" description="Helical" evidence="16">
    <location>
        <begin position="62"/>
        <end position="80"/>
    </location>
</feature>
<accession>A0A286IB14</accession>
<evidence type="ECO:0000256" key="8">
    <source>
        <dbReference type="ARBA" id="ARBA00022532"/>
    </source>
</evidence>
<dbReference type="NCBIfam" id="TIGR02968">
    <property type="entry name" value="succ_dehyd_anc"/>
    <property type="match status" value="1"/>
</dbReference>
<dbReference type="InterPro" id="IPR014312">
    <property type="entry name" value="Succ_DH_anchor"/>
</dbReference>
<comment type="subcellular location">
    <subcellularLocation>
        <location evidence="3">Membrane</location>
        <topology evidence="3">Multi-pass membrane protein</topology>
    </subcellularLocation>
</comment>
<dbReference type="CDD" id="cd03495">
    <property type="entry name" value="SQR_TypeC_SdhD_like"/>
    <property type="match status" value="1"/>
</dbReference>
<dbReference type="Gene3D" id="1.20.1300.10">
    <property type="entry name" value="Fumarate reductase/succinate dehydrogenase, transmembrane subunit"/>
    <property type="match status" value="1"/>
</dbReference>
<evidence type="ECO:0000256" key="2">
    <source>
        <dbReference type="ARBA" id="ARBA00004050"/>
    </source>
</evidence>
<evidence type="ECO:0000313" key="18">
    <source>
        <dbReference type="Proteomes" id="UP000219465"/>
    </source>
</evidence>
<keyword evidence="12" id="KW-0249">Electron transport</keyword>
<keyword evidence="10 16" id="KW-0812">Transmembrane</keyword>
<keyword evidence="11" id="KW-0479">Metal-binding</keyword>
<keyword evidence="13 16" id="KW-1133">Transmembrane helix</keyword>
<name>A0A286IB14_9HYPH</name>
<dbReference type="RefSeq" id="WP_179758996.1">
    <property type="nucleotide sequence ID" value="NZ_OCPC01000002.1"/>
</dbReference>
<keyword evidence="9" id="KW-0349">Heme</keyword>
<organism evidence="17 18">
    <name type="scientific">Hoeflea halophila</name>
    <dbReference type="NCBI Taxonomy" id="714899"/>
    <lineage>
        <taxon>Bacteria</taxon>
        <taxon>Pseudomonadati</taxon>
        <taxon>Pseudomonadota</taxon>
        <taxon>Alphaproteobacteria</taxon>
        <taxon>Hyphomicrobiales</taxon>
        <taxon>Rhizobiaceae</taxon>
        <taxon>Hoeflea</taxon>
    </lineage>
</organism>
<reference evidence="18" key="1">
    <citation type="submission" date="2017-08" db="EMBL/GenBank/DDBJ databases">
        <authorList>
            <person name="Varghese N."/>
            <person name="Submissions S."/>
        </authorList>
    </citation>
    <scope>NUCLEOTIDE SEQUENCE [LARGE SCALE GENOMIC DNA]</scope>
    <source>
        <strain evidence="18">KCTC 23107</strain>
    </source>
</reference>
<comment type="pathway">
    <text evidence="4">Carbohydrate metabolism; tricarboxylic acid cycle.</text>
</comment>
<evidence type="ECO:0000256" key="16">
    <source>
        <dbReference type="SAM" id="Phobius"/>
    </source>
</evidence>
<dbReference type="EMBL" id="OCPC01000002">
    <property type="protein sequence ID" value="SOE16816.1"/>
    <property type="molecule type" value="Genomic_DNA"/>
</dbReference>
<evidence type="ECO:0000256" key="6">
    <source>
        <dbReference type="ARBA" id="ARBA00019425"/>
    </source>
</evidence>
<evidence type="ECO:0000256" key="7">
    <source>
        <dbReference type="ARBA" id="ARBA00022448"/>
    </source>
</evidence>
<evidence type="ECO:0000256" key="9">
    <source>
        <dbReference type="ARBA" id="ARBA00022617"/>
    </source>
</evidence>
<gene>
    <name evidence="17" type="ORF">SAMN05877838_1698</name>
</gene>
<evidence type="ECO:0000256" key="13">
    <source>
        <dbReference type="ARBA" id="ARBA00022989"/>
    </source>
</evidence>
<keyword evidence="15 16" id="KW-0472">Membrane</keyword>
<evidence type="ECO:0000256" key="14">
    <source>
        <dbReference type="ARBA" id="ARBA00023004"/>
    </source>
</evidence>
<dbReference type="GO" id="GO:0046872">
    <property type="term" value="F:metal ion binding"/>
    <property type="evidence" value="ECO:0007669"/>
    <property type="project" value="UniProtKB-KW"/>
</dbReference>
<dbReference type="GO" id="GO:0006099">
    <property type="term" value="P:tricarboxylic acid cycle"/>
    <property type="evidence" value="ECO:0007669"/>
    <property type="project" value="UniProtKB-UniPathway"/>
</dbReference>
<keyword evidence="14" id="KW-0408">Iron</keyword>
<keyword evidence="8" id="KW-0816">Tricarboxylic acid cycle</keyword>
<evidence type="ECO:0000256" key="15">
    <source>
        <dbReference type="ARBA" id="ARBA00023136"/>
    </source>
</evidence>
<dbReference type="Proteomes" id="UP000219465">
    <property type="component" value="Unassembled WGS sequence"/>
</dbReference>
<dbReference type="UniPathway" id="UPA00223"/>
<feature type="transmembrane region" description="Helical" evidence="16">
    <location>
        <begin position="101"/>
        <end position="123"/>
    </location>
</feature>
<dbReference type="SUPFAM" id="SSF81343">
    <property type="entry name" value="Fumarate reductase respiratory complex transmembrane subunits"/>
    <property type="match status" value="1"/>
</dbReference>
<dbReference type="GO" id="GO:0016020">
    <property type="term" value="C:membrane"/>
    <property type="evidence" value="ECO:0007669"/>
    <property type="project" value="UniProtKB-SubCell"/>
</dbReference>
<sequence length="129" mass="13878">MDSKNMRTPLSRVRGLGSAKEGTDHFWRQRLTAVANVPLLIFFVLFIVAYNGEPYATVAGALSNPLVAVLMGLVVISGVIHMKLGMQVIIEDYIHAEGMKVSLLILNTFFAIAVGAVSLFAVLKLGFGG</sequence>
<evidence type="ECO:0000256" key="3">
    <source>
        <dbReference type="ARBA" id="ARBA00004141"/>
    </source>
</evidence>
<evidence type="ECO:0000256" key="10">
    <source>
        <dbReference type="ARBA" id="ARBA00022692"/>
    </source>
</evidence>
<feature type="transmembrane region" description="Helical" evidence="16">
    <location>
        <begin position="31"/>
        <end position="50"/>
    </location>
</feature>
<keyword evidence="7" id="KW-0813">Transport</keyword>
<evidence type="ECO:0000256" key="5">
    <source>
        <dbReference type="ARBA" id="ARBA00011558"/>
    </source>
</evidence>
<keyword evidence="18" id="KW-1185">Reference proteome</keyword>
<evidence type="ECO:0000313" key="17">
    <source>
        <dbReference type="EMBL" id="SOE16816.1"/>
    </source>
</evidence>
<comment type="cofactor">
    <cofactor evidence="1">
        <name>heme</name>
        <dbReference type="ChEBI" id="CHEBI:30413"/>
    </cofactor>
</comment>
<comment type="function">
    <text evidence="2">Membrane-anchoring subunit of succinate dehydrogenase (SDH).</text>
</comment>
<evidence type="ECO:0000256" key="11">
    <source>
        <dbReference type="ARBA" id="ARBA00022723"/>
    </source>
</evidence>
<dbReference type="AlphaFoldDB" id="A0A286IB14"/>